<dbReference type="AlphaFoldDB" id="A0A1I4VDB2"/>
<proteinExistence type="predicted"/>
<keyword evidence="2" id="KW-1185">Reference proteome</keyword>
<dbReference type="EMBL" id="FOUR01000003">
    <property type="protein sequence ID" value="SFM99194.1"/>
    <property type="molecule type" value="Genomic_DNA"/>
</dbReference>
<dbReference type="Proteomes" id="UP000199339">
    <property type="component" value="Unassembled WGS sequence"/>
</dbReference>
<sequence>MGGDFVAADSPESQESKRLAFVGGRDGLAAAVAFARQGITQYEAAIRESDSGGNQYGAAYRESLLASIRVYRKYLQKHETPG</sequence>
<evidence type="ECO:0000313" key="1">
    <source>
        <dbReference type="EMBL" id="SFM99194.1"/>
    </source>
</evidence>
<reference evidence="2" key="1">
    <citation type="submission" date="2016-10" db="EMBL/GenBank/DDBJ databases">
        <authorList>
            <person name="Varghese N."/>
            <person name="Submissions S."/>
        </authorList>
    </citation>
    <scope>NUCLEOTIDE SEQUENCE [LARGE SCALE GENOMIC DNA]</scope>
    <source>
        <strain evidence="2">CGMCC 1.6775</strain>
    </source>
</reference>
<name>A0A1I4VDB2_9GAMM</name>
<protein>
    <submittedName>
        <fullName evidence="1">Uncharacterized protein</fullName>
    </submittedName>
</protein>
<organism evidence="1 2">
    <name type="scientific">Marinobacter pelagius</name>
    <dbReference type="NCBI Taxonomy" id="379482"/>
    <lineage>
        <taxon>Bacteria</taxon>
        <taxon>Pseudomonadati</taxon>
        <taxon>Pseudomonadota</taxon>
        <taxon>Gammaproteobacteria</taxon>
        <taxon>Pseudomonadales</taxon>
        <taxon>Marinobacteraceae</taxon>
        <taxon>Marinobacter</taxon>
    </lineage>
</organism>
<accession>A0A1I4VDB2</accession>
<evidence type="ECO:0000313" key="2">
    <source>
        <dbReference type="Proteomes" id="UP000199339"/>
    </source>
</evidence>
<gene>
    <name evidence="1" type="ORF">SAMN04487961_1848</name>
</gene>